<dbReference type="Proteomes" id="UP000298246">
    <property type="component" value="Unassembled WGS sequence"/>
</dbReference>
<dbReference type="Gene3D" id="3.10.450.50">
    <property type="match status" value="1"/>
</dbReference>
<accession>A0A4Y8Q584</accession>
<name>A0A4Y8Q584_9BACL</name>
<evidence type="ECO:0000313" key="1">
    <source>
        <dbReference type="EMBL" id="TFE89287.1"/>
    </source>
</evidence>
<keyword evidence="2" id="KW-1185">Reference proteome</keyword>
<dbReference type="RefSeq" id="WP_134751324.1">
    <property type="nucleotide sequence ID" value="NZ_MYFO02000005.1"/>
</dbReference>
<comment type="caution">
    <text evidence="1">The sequence shown here is derived from an EMBL/GenBank/DDBJ whole genome shotgun (WGS) entry which is preliminary data.</text>
</comment>
<dbReference type="Pfam" id="PF07366">
    <property type="entry name" value="SnoaL"/>
    <property type="match status" value="1"/>
</dbReference>
<protein>
    <recommendedName>
        <fullName evidence="3">Ester cyclase</fullName>
    </recommendedName>
</protein>
<dbReference type="GO" id="GO:0030638">
    <property type="term" value="P:polyketide metabolic process"/>
    <property type="evidence" value="ECO:0007669"/>
    <property type="project" value="InterPro"/>
</dbReference>
<dbReference type="OrthoDB" id="7876517at2"/>
<sequence length="152" mass="16886">MSMHSSASQPAVTDPKRLVADFIESFWNGRDISCTEHFLHADYIDHAYQPATAEGLKTMLGQLSSAFPDHRQTVEQLVCEGDFVMARLTLHGTHQGEFRGTSPTGLAVTAPMYRTFRLADGRIAEHWALFDLAGLLRQIGGTLDDHTACRIR</sequence>
<evidence type="ECO:0000313" key="2">
    <source>
        <dbReference type="Proteomes" id="UP000298246"/>
    </source>
</evidence>
<dbReference type="EMBL" id="MYFO01000007">
    <property type="protein sequence ID" value="TFE89287.1"/>
    <property type="molecule type" value="Genomic_DNA"/>
</dbReference>
<dbReference type="PANTHER" id="PTHR38436:SF1">
    <property type="entry name" value="ESTER CYCLASE"/>
    <property type="match status" value="1"/>
</dbReference>
<dbReference type="InterPro" id="IPR009959">
    <property type="entry name" value="Cyclase_SnoaL-like"/>
</dbReference>
<reference evidence="1 2" key="1">
    <citation type="submission" date="2017-03" db="EMBL/GenBank/DDBJ databases">
        <title>Isolation of Levoglucosan Utilizing Bacteria.</title>
        <authorList>
            <person name="Arya A.S."/>
        </authorList>
    </citation>
    <scope>NUCLEOTIDE SEQUENCE [LARGE SCALE GENOMIC DNA]</scope>
    <source>
        <strain evidence="1 2">MEC069</strain>
    </source>
</reference>
<dbReference type="PANTHER" id="PTHR38436">
    <property type="entry name" value="POLYKETIDE CYCLASE SNOAL-LIKE DOMAIN"/>
    <property type="match status" value="1"/>
</dbReference>
<dbReference type="AlphaFoldDB" id="A0A4Y8Q584"/>
<evidence type="ECO:0008006" key="3">
    <source>
        <dbReference type="Google" id="ProtNLM"/>
    </source>
</evidence>
<dbReference type="SUPFAM" id="SSF54427">
    <property type="entry name" value="NTF2-like"/>
    <property type="match status" value="1"/>
</dbReference>
<organism evidence="1 2">
    <name type="scientific">Paenibacillus athensensis</name>
    <dbReference type="NCBI Taxonomy" id="1967502"/>
    <lineage>
        <taxon>Bacteria</taxon>
        <taxon>Bacillati</taxon>
        <taxon>Bacillota</taxon>
        <taxon>Bacilli</taxon>
        <taxon>Bacillales</taxon>
        <taxon>Paenibacillaceae</taxon>
        <taxon>Paenibacillus</taxon>
    </lineage>
</organism>
<proteinExistence type="predicted"/>
<gene>
    <name evidence="1" type="ORF">B5M42_07450</name>
</gene>
<dbReference type="InterPro" id="IPR032710">
    <property type="entry name" value="NTF2-like_dom_sf"/>
</dbReference>